<evidence type="ECO:0000313" key="2">
    <source>
        <dbReference type="Proteomes" id="UP000245553"/>
    </source>
</evidence>
<dbReference type="EMBL" id="QEMY02000001">
    <property type="protein sequence ID" value="RRN47678.1"/>
    <property type="molecule type" value="Genomic_DNA"/>
</dbReference>
<name>A0A3R8NX14_9STRE</name>
<comment type="caution">
    <text evidence="1">The sequence shown here is derived from an EMBL/GenBank/DDBJ whole genome shotgun (WGS) entry which is preliminary data.</text>
</comment>
<protein>
    <submittedName>
        <fullName evidence="1">Uncharacterized protein</fullName>
    </submittedName>
</protein>
<organism evidence="1 2">
    <name type="scientific">Streptococcus halitosis</name>
    <dbReference type="NCBI Taxonomy" id="2172545"/>
    <lineage>
        <taxon>Bacteria</taxon>
        <taxon>Bacillati</taxon>
        <taxon>Bacillota</taxon>
        <taxon>Bacilli</taxon>
        <taxon>Lactobacillales</taxon>
        <taxon>Streptococcaceae</taxon>
        <taxon>Streptococcus</taxon>
    </lineage>
</organism>
<evidence type="ECO:0000313" key="1">
    <source>
        <dbReference type="EMBL" id="RRN47678.1"/>
    </source>
</evidence>
<sequence length="218" mass="24187">MFEQNTTKLIIVCDDKTVRYGNYLRQLVSTNDDEGDEIVGTKDGSIKVSVWLEKHYLDNMSTISSSEHVLFIGENQTSKNEISSMNVKFDKFGMKYGWLGKRGMMLVSEVISQPEMYDEFVEYCRGYKSDFEKIEFSKSIPEQAFDAVNDAVGGNKAALIAGGALLGFLAPGITLATGAVLGVTQFLTGTDKEKVMDQQYRGLTAILYMDGLSEFLEG</sequence>
<keyword evidence="2" id="KW-1185">Reference proteome</keyword>
<dbReference type="RefSeq" id="WP_109290074.1">
    <property type="nucleotide sequence ID" value="NZ_QEMY02000001.1"/>
</dbReference>
<dbReference type="Proteomes" id="UP000245553">
    <property type="component" value="Unassembled WGS sequence"/>
</dbReference>
<reference evidence="1" key="1">
    <citation type="submission" date="2018-11" db="EMBL/GenBank/DDBJ databases">
        <title>Streptococcus halitosis sp. nov. isolated from oral cavity of patient with halitosis.</title>
        <authorList>
            <person name="Tetz V."/>
            <person name="Tetz G."/>
        </authorList>
    </citation>
    <scope>NUCLEOTIDE SEQUENCE [LARGE SCALE GENOMIC DNA]</scope>
    <source>
        <strain evidence="1">VT-4</strain>
    </source>
</reference>
<dbReference type="AlphaFoldDB" id="A0A3R8NX14"/>
<proteinExistence type="predicted"/>
<accession>A0A3R8NX14</accession>
<gene>
    <name evidence="1" type="ORF">DB729_005240</name>
</gene>